<organism evidence="1 2">
    <name type="scientific">Araneus ventricosus</name>
    <name type="common">Orbweaver spider</name>
    <name type="synonym">Epeira ventricosa</name>
    <dbReference type="NCBI Taxonomy" id="182803"/>
    <lineage>
        <taxon>Eukaryota</taxon>
        <taxon>Metazoa</taxon>
        <taxon>Ecdysozoa</taxon>
        <taxon>Arthropoda</taxon>
        <taxon>Chelicerata</taxon>
        <taxon>Arachnida</taxon>
        <taxon>Araneae</taxon>
        <taxon>Araneomorphae</taxon>
        <taxon>Entelegynae</taxon>
        <taxon>Araneoidea</taxon>
        <taxon>Araneidae</taxon>
        <taxon>Araneus</taxon>
    </lineage>
</organism>
<accession>A0A4Y2IN96</accession>
<sequence length="96" mass="11356">MRSCCHSVFFLLLMDSKLPPRVCREWRPIRRVVHCDPQYINRLVSQPFGWSPQGDQAKVANSWSLALRPLQNQLPRDTYLRPLCSGWPREHRLHCC</sequence>
<evidence type="ECO:0000313" key="2">
    <source>
        <dbReference type="Proteomes" id="UP000499080"/>
    </source>
</evidence>
<dbReference type="EMBL" id="BGPR01107129">
    <property type="protein sequence ID" value="GBM78572.1"/>
    <property type="molecule type" value="Genomic_DNA"/>
</dbReference>
<comment type="caution">
    <text evidence="1">The sequence shown here is derived from an EMBL/GenBank/DDBJ whole genome shotgun (WGS) entry which is preliminary data.</text>
</comment>
<reference evidence="1 2" key="1">
    <citation type="journal article" date="2019" name="Sci. Rep.">
        <title>Orb-weaving spider Araneus ventricosus genome elucidates the spidroin gene catalogue.</title>
        <authorList>
            <person name="Kono N."/>
            <person name="Nakamura H."/>
            <person name="Ohtoshi R."/>
            <person name="Moran D.A.P."/>
            <person name="Shinohara A."/>
            <person name="Yoshida Y."/>
            <person name="Fujiwara M."/>
            <person name="Mori M."/>
            <person name="Tomita M."/>
            <person name="Arakawa K."/>
        </authorList>
    </citation>
    <scope>NUCLEOTIDE SEQUENCE [LARGE SCALE GENOMIC DNA]</scope>
</reference>
<keyword evidence="2" id="KW-1185">Reference proteome</keyword>
<name>A0A4Y2IN96_ARAVE</name>
<protein>
    <submittedName>
        <fullName evidence="1">Uncharacterized protein</fullName>
    </submittedName>
</protein>
<dbReference type="Proteomes" id="UP000499080">
    <property type="component" value="Unassembled WGS sequence"/>
</dbReference>
<evidence type="ECO:0000313" key="1">
    <source>
        <dbReference type="EMBL" id="GBM78572.1"/>
    </source>
</evidence>
<gene>
    <name evidence="1" type="ORF">AVEN_115853_1</name>
</gene>
<dbReference type="AlphaFoldDB" id="A0A4Y2IN96"/>
<proteinExistence type="predicted"/>